<keyword evidence="2" id="KW-1185">Reference proteome</keyword>
<comment type="caution">
    <text evidence="1">The sequence shown here is derived from an EMBL/GenBank/DDBJ whole genome shotgun (WGS) entry which is preliminary data.</text>
</comment>
<name>A0AA88M2T5_TACVA</name>
<dbReference type="AlphaFoldDB" id="A0AA88M2T5"/>
<reference evidence="1" key="1">
    <citation type="submission" date="2023-08" db="EMBL/GenBank/DDBJ databases">
        <title>Pelteobagrus vachellii genome.</title>
        <authorList>
            <person name="Liu H."/>
        </authorList>
    </citation>
    <scope>NUCLEOTIDE SEQUENCE</scope>
    <source>
        <strain evidence="1">PRFRI_2022a</strain>
        <tissue evidence="1">Muscle</tissue>
    </source>
</reference>
<accession>A0AA88M2T5</accession>
<organism evidence="1 2">
    <name type="scientific">Tachysurus vachellii</name>
    <name type="common">Darkbarbel catfish</name>
    <name type="synonym">Pelteobagrus vachellii</name>
    <dbReference type="NCBI Taxonomy" id="175792"/>
    <lineage>
        <taxon>Eukaryota</taxon>
        <taxon>Metazoa</taxon>
        <taxon>Chordata</taxon>
        <taxon>Craniata</taxon>
        <taxon>Vertebrata</taxon>
        <taxon>Euteleostomi</taxon>
        <taxon>Actinopterygii</taxon>
        <taxon>Neopterygii</taxon>
        <taxon>Teleostei</taxon>
        <taxon>Ostariophysi</taxon>
        <taxon>Siluriformes</taxon>
        <taxon>Bagridae</taxon>
        <taxon>Tachysurus</taxon>
    </lineage>
</organism>
<dbReference type="EMBL" id="JAVHJS010000018">
    <property type="protein sequence ID" value="KAK2829383.1"/>
    <property type="molecule type" value="Genomic_DNA"/>
</dbReference>
<protein>
    <submittedName>
        <fullName evidence="1">Uncharacterized protein</fullName>
    </submittedName>
</protein>
<evidence type="ECO:0000313" key="2">
    <source>
        <dbReference type="Proteomes" id="UP001187315"/>
    </source>
</evidence>
<sequence length="133" mass="15056">MAIIRNNSNYNNRIIIIIIINFLNPLFKVLSCQLEGCEFESQVYQSGCTRLVLLIIKAGDVISEKRVVQPGLPQGNQFAVADAQGRKICRLHNSCSHFQLVYFTIISQLLFELELLELFAFPIRTQALQDGVV</sequence>
<proteinExistence type="predicted"/>
<evidence type="ECO:0000313" key="1">
    <source>
        <dbReference type="EMBL" id="KAK2829383.1"/>
    </source>
</evidence>
<gene>
    <name evidence="1" type="ORF">Q7C36_017373</name>
</gene>
<dbReference type="Proteomes" id="UP001187315">
    <property type="component" value="Unassembled WGS sequence"/>
</dbReference>